<comment type="cofactor">
    <cofactor evidence="1 13">
        <name>Mg(2+)</name>
        <dbReference type="ChEBI" id="CHEBI:18420"/>
    </cofactor>
</comment>
<dbReference type="Proteomes" id="UP000318590">
    <property type="component" value="Unassembled WGS sequence"/>
</dbReference>
<dbReference type="GO" id="GO:0046872">
    <property type="term" value="F:metal ion binding"/>
    <property type="evidence" value="ECO:0007669"/>
    <property type="project" value="UniProtKB-KW"/>
</dbReference>
<evidence type="ECO:0000256" key="13">
    <source>
        <dbReference type="PIRSR" id="PIRSR604385-2"/>
    </source>
</evidence>
<keyword evidence="6" id="KW-0378">Hydrolase</keyword>
<evidence type="ECO:0000256" key="2">
    <source>
        <dbReference type="ARBA" id="ARBA00007482"/>
    </source>
</evidence>
<dbReference type="InterPro" id="IPR000086">
    <property type="entry name" value="NUDIX_hydrolase_dom"/>
</dbReference>
<sequence length="367" mass="40611">MTDVFLFGTLRDPELLERVAGGPVMQEVGALPWHAIERAAAGDWPILVERPGAVAQGAVVRLTSEQVARLDYYEAGFAYVRHTARLSNGRPVMLYRAPEGQGAGVPWDLAEWQETSGPMTRLAAGEAMRFFGQIDGAALHYRMPQIRARAHSAIRAARSPRPELLRNPALRASVEILKHEVPYCHYFAVGQTQMRIPHSDGGAGTEVEWAGLHAADAVTVLPYDPQRDRVLLVEQFRYGIWLRGDTYPWSLEPIAGRVDAGESFEEAAHREAGEEAALTLTRLHKIGNYYPSPGVLAEYLVSYVAEADLPDTLPRLGGLAEENEDLRLHLISFDQLMELIRTGEANNGPLLVSALWLQRAREDGTFS</sequence>
<keyword evidence="7 13" id="KW-0460">Magnesium</keyword>
<dbReference type="PROSITE" id="PS51462">
    <property type="entry name" value="NUDIX"/>
    <property type="match status" value="1"/>
</dbReference>
<dbReference type="SUPFAM" id="SSF110857">
    <property type="entry name" value="Gamma-glutamyl cyclotransferase-like"/>
    <property type="match status" value="1"/>
</dbReference>
<dbReference type="CDD" id="cd06661">
    <property type="entry name" value="GGCT_like"/>
    <property type="match status" value="1"/>
</dbReference>
<evidence type="ECO:0000256" key="9">
    <source>
        <dbReference type="ARBA" id="ARBA00030162"/>
    </source>
</evidence>
<keyword evidence="5 13" id="KW-0479">Metal-binding</keyword>
<name>A0A547Q7J5_9RHOB</name>
<evidence type="ECO:0000256" key="5">
    <source>
        <dbReference type="ARBA" id="ARBA00022723"/>
    </source>
</evidence>
<evidence type="ECO:0000256" key="3">
    <source>
        <dbReference type="ARBA" id="ARBA00012453"/>
    </source>
</evidence>
<evidence type="ECO:0000256" key="14">
    <source>
        <dbReference type="PIRSR" id="PIRSR604385-3"/>
    </source>
</evidence>
<dbReference type="InterPro" id="IPR015797">
    <property type="entry name" value="NUDIX_hydrolase-like_dom_sf"/>
</dbReference>
<evidence type="ECO:0000313" key="17">
    <source>
        <dbReference type="Proteomes" id="UP000318590"/>
    </source>
</evidence>
<dbReference type="RefSeq" id="WP_142833654.1">
    <property type="nucleotide sequence ID" value="NZ_VFSV01000006.1"/>
</dbReference>
<feature type="short sequence motif" description="Nudix box" evidence="14">
    <location>
        <begin position="256"/>
        <end position="278"/>
    </location>
</feature>
<dbReference type="Pfam" id="PF06094">
    <property type="entry name" value="GGACT"/>
    <property type="match status" value="1"/>
</dbReference>
<evidence type="ECO:0000259" key="15">
    <source>
        <dbReference type="PROSITE" id="PS51462"/>
    </source>
</evidence>
<dbReference type="Pfam" id="PF00293">
    <property type="entry name" value="NUDIX"/>
    <property type="match status" value="1"/>
</dbReference>
<protein>
    <recommendedName>
        <fullName evidence="4">ADP-ribose pyrophosphatase</fullName>
        <ecNumber evidence="3">3.6.1.13</ecNumber>
    </recommendedName>
    <alternativeName>
        <fullName evidence="9">ADP-ribose diphosphatase</fullName>
    </alternativeName>
    <alternativeName>
        <fullName evidence="11">ADP-ribose phosphohydrolase</fullName>
    </alternativeName>
    <alternativeName>
        <fullName evidence="10">Adenosine diphosphoribose pyrophosphatase</fullName>
    </alternativeName>
</protein>
<dbReference type="InterPro" id="IPR036568">
    <property type="entry name" value="GGCT-like_sf"/>
</dbReference>
<dbReference type="InterPro" id="IPR009288">
    <property type="entry name" value="AIG2-like_dom"/>
</dbReference>
<evidence type="ECO:0000256" key="7">
    <source>
        <dbReference type="ARBA" id="ARBA00022842"/>
    </source>
</evidence>
<comment type="caution">
    <text evidence="16">The sequence shown here is derived from an EMBL/GenBank/DDBJ whole genome shotgun (WGS) entry which is preliminary data.</text>
</comment>
<dbReference type="EC" id="3.6.1.13" evidence="3"/>
<gene>
    <name evidence="16" type="ORF">FEV53_04650</name>
</gene>
<dbReference type="OrthoDB" id="5292471at2"/>
<feature type="binding site" evidence="13">
    <location>
        <position position="324"/>
    </location>
    <ligand>
        <name>Mg(2+)</name>
        <dbReference type="ChEBI" id="CHEBI:18420"/>
        <label>1</label>
    </ligand>
</feature>
<dbReference type="AlphaFoldDB" id="A0A547Q7J5"/>
<evidence type="ECO:0000256" key="6">
    <source>
        <dbReference type="ARBA" id="ARBA00022801"/>
    </source>
</evidence>
<dbReference type="EMBL" id="VFSV01000006">
    <property type="protein sequence ID" value="TRD22352.1"/>
    <property type="molecule type" value="Genomic_DNA"/>
</dbReference>
<comment type="function">
    <text evidence="8">Acts on ADP-mannose and ADP-glucose as well as ADP-ribose. Prevents glycogen biosynthesis. The reaction catalyzed by this enzyme is a limiting step of the gluconeogenic process.</text>
</comment>
<dbReference type="GO" id="GO:0006753">
    <property type="term" value="P:nucleoside phosphate metabolic process"/>
    <property type="evidence" value="ECO:0007669"/>
    <property type="project" value="TreeGrafter"/>
</dbReference>
<evidence type="ECO:0000256" key="11">
    <source>
        <dbReference type="ARBA" id="ARBA00033056"/>
    </source>
</evidence>
<evidence type="ECO:0000256" key="4">
    <source>
        <dbReference type="ARBA" id="ARBA00013297"/>
    </source>
</evidence>
<keyword evidence="17" id="KW-1185">Reference proteome</keyword>
<feature type="domain" description="Nudix hydrolase" evidence="15">
    <location>
        <begin position="213"/>
        <end position="358"/>
    </location>
</feature>
<dbReference type="CDD" id="cd24155">
    <property type="entry name" value="NUDIX_ADPRase"/>
    <property type="match status" value="1"/>
</dbReference>
<evidence type="ECO:0000256" key="8">
    <source>
        <dbReference type="ARBA" id="ARBA00025164"/>
    </source>
</evidence>
<dbReference type="Gene3D" id="3.10.490.10">
    <property type="entry name" value="Gamma-glutamyl cyclotransferase-like"/>
    <property type="match status" value="1"/>
</dbReference>
<comment type="catalytic activity">
    <reaction evidence="12">
        <text>ADP-D-ribose + H2O = D-ribose 5-phosphate + AMP + 2 H(+)</text>
        <dbReference type="Rhea" id="RHEA:10412"/>
        <dbReference type="ChEBI" id="CHEBI:15377"/>
        <dbReference type="ChEBI" id="CHEBI:15378"/>
        <dbReference type="ChEBI" id="CHEBI:57967"/>
        <dbReference type="ChEBI" id="CHEBI:78346"/>
        <dbReference type="ChEBI" id="CHEBI:456215"/>
        <dbReference type="EC" id="3.6.1.13"/>
    </reaction>
</comment>
<dbReference type="NCBIfam" id="TIGR00052">
    <property type="entry name" value="nudix-type nucleoside diphosphatase, YffH/AdpP family"/>
    <property type="match status" value="1"/>
</dbReference>
<dbReference type="PANTHER" id="PTHR11839:SF5">
    <property type="entry name" value="ADP-RIBOSE PYROPHOSPHATASE"/>
    <property type="match status" value="1"/>
</dbReference>
<accession>A0A547Q7J5</accession>
<evidence type="ECO:0000256" key="10">
    <source>
        <dbReference type="ARBA" id="ARBA00030308"/>
    </source>
</evidence>
<dbReference type="GO" id="GO:0019144">
    <property type="term" value="F:ADP-sugar diphosphatase activity"/>
    <property type="evidence" value="ECO:0007669"/>
    <property type="project" value="TreeGrafter"/>
</dbReference>
<dbReference type="GO" id="GO:0005829">
    <property type="term" value="C:cytosol"/>
    <property type="evidence" value="ECO:0007669"/>
    <property type="project" value="TreeGrafter"/>
</dbReference>
<evidence type="ECO:0000256" key="1">
    <source>
        <dbReference type="ARBA" id="ARBA00001946"/>
    </source>
</evidence>
<dbReference type="InterPro" id="IPR004385">
    <property type="entry name" value="NDP_pyrophosphatase"/>
</dbReference>
<comment type="similarity">
    <text evidence="2">Belongs to the Nudix hydrolase family. NudF subfamily.</text>
</comment>
<dbReference type="PANTHER" id="PTHR11839">
    <property type="entry name" value="UDP/ADP-SUGAR PYROPHOSPHATASE"/>
    <property type="match status" value="1"/>
</dbReference>
<feature type="binding site" evidence="13">
    <location>
        <position position="255"/>
    </location>
    <ligand>
        <name>Mg(2+)</name>
        <dbReference type="ChEBI" id="CHEBI:18420"/>
        <label>1</label>
    </ligand>
</feature>
<dbReference type="GO" id="GO:0019693">
    <property type="term" value="P:ribose phosphate metabolic process"/>
    <property type="evidence" value="ECO:0007669"/>
    <property type="project" value="TreeGrafter"/>
</dbReference>
<evidence type="ECO:0000313" key="16">
    <source>
        <dbReference type="EMBL" id="TRD22352.1"/>
    </source>
</evidence>
<dbReference type="GO" id="GO:0047631">
    <property type="term" value="F:ADP-ribose diphosphatase activity"/>
    <property type="evidence" value="ECO:0007669"/>
    <property type="project" value="UniProtKB-EC"/>
</dbReference>
<proteinExistence type="inferred from homology"/>
<dbReference type="InterPro" id="IPR013024">
    <property type="entry name" value="GGCT-like"/>
</dbReference>
<feature type="binding site" evidence="13">
    <location>
        <position position="275"/>
    </location>
    <ligand>
        <name>Mg(2+)</name>
        <dbReference type="ChEBI" id="CHEBI:18420"/>
        <label>1</label>
    </ligand>
</feature>
<reference evidence="16 17" key="1">
    <citation type="submission" date="2019-06" db="EMBL/GenBank/DDBJ databases">
        <title>Paenimaribius caenipelagi gen. nov., sp. nov., isolated from a tidal flat.</title>
        <authorList>
            <person name="Yoon J.-H."/>
        </authorList>
    </citation>
    <scope>NUCLEOTIDE SEQUENCE [LARGE SCALE GENOMIC DNA]</scope>
    <source>
        <strain evidence="16 17">JBTF-M29</strain>
    </source>
</reference>
<evidence type="ECO:0000256" key="12">
    <source>
        <dbReference type="ARBA" id="ARBA00049546"/>
    </source>
</evidence>
<dbReference type="Gene3D" id="3.90.79.10">
    <property type="entry name" value="Nucleoside Triphosphate Pyrophosphohydrolase"/>
    <property type="match status" value="1"/>
</dbReference>
<feature type="binding site" evidence="13">
    <location>
        <position position="271"/>
    </location>
    <ligand>
        <name>Mg(2+)</name>
        <dbReference type="ChEBI" id="CHEBI:18420"/>
        <label>1</label>
    </ligand>
</feature>
<dbReference type="SUPFAM" id="SSF55811">
    <property type="entry name" value="Nudix"/>
    <property type="match status" value="1"/>
</dbReference>
<organism evidence="16 17">
    <name type="scientific">Palleronia caenipelagi</name>
    <dbReference type="NCBI Taxonomy" id="2489174"/>
    <lineage>
        <taxon>Bacteria</taxon>
        <taxon>Pseudomonadati</taxon>
        <taxon>Pseudomonadota</taxon>
        <taxon>Alphaproteobacteria</taxon>
        <taxon>Rhodobacterales</taxon>
        <taxon>Roseobacteraceae</taxon>
        <taxon>Palleronia</taxon>
    </lineage>
</organism>